<protein>
    <submittedName>
        <fullName evidence="3">Uncharacterized protein LOC111087394 isoform X1</fullName>
    </submittedName>
</protein>
<dbReference type="GeneID" id="111087394"/>
<reference evidence="3" key="1">
    <citation type="submission" date="2025-08" db="UniProtKB">
        <authorList>
            <consortium name="RefSeq"/>
        </authorList>
    </citation>
    <scope>IDENTIFICATION</scope>
    <source>
        <tissue evidence="3">Muscle</tissue>
    </source>
</reference>
<feature type="chain" id="PRO_5046139516" evidence="1">
    <location>
        <begin position="25"/>
        <end position="111"/>
    </location>
</feature>
<evidence type="ECO:0000256" key="1">
    <source>
        <dbReference type="SAM" id="SignalP"/>
    </source>
</evidence>
<dbReference type="RefSeq" id="XP_022249590.1">
    <property type="nucleotide sequence ID" value="XM_022393882.1"/>
</dbReference>
<proteinExistence type="predicted"/>
<evidence type="ECO:0000313" key="3">
    <source>
        <dbReference type="RefSeq" id="XP_022249590.1"/>
    </source>
</evidence>
<sequence>MNAESKKQLTLLVVVIMLLHFSETRPYVRARRSGFSDQWLGNLETQLGLKEMQNQANYPFDPYKIGKRAIPQFQPIAEPVYNNDADLVYAWLTLKGSNYAVEPTNKLTIPY</sequence>
<name>A0ABM1T134_LIMPO</name>
<gene>
    <name evidence="3" type="primary">LOC111087394</name>
</gene>
<organism evidence="2 3">
    <name type="scientific">Limulus polyphemus</name>
    <name type="common">Atlantic horseshoe crab</name>
    <dbReference type="NCBI Taxonomy" id="6850"/>
    <lineage>
        <taxon>Eukaryota</taxon>
        <taxon>Metazoa</taxon>
        <taxon>Ecdysozoa</taxon>
        <taxon>Arthropoda</taxon>
        <taxon>Chelicerata</taxon>
        <taxon>Merostomata</taxon>
        <taxon>Xiphosura</taxon>
        <taxon>Limulidae</taxon>
        <taxon>Limulus</taxon>
    </lineage>
</organism>
<accession>A0ABM1T134</accession>
<keyword evidence="2" id="KW-1185">Reference proteome</keyword>
<evidence type="ECO:0000313" key="2">
    <source>
        <dbReference type="Proteomes" id="UP000694941"/>
    </source>
</evidence>
<feature type="signal peptide" evidence="1">
    <location>
        <begin position="1"/>
        <end position="24"/>
    </location>
</feature>
<keyword evidence="1" id="KW-0732">Signal</keyword>
<dbReference type="Proteomes" id="UP000694941">
    <property type="component" value="Unplaced"/>
</dbReference>